<dbReference type="InterPro" id="IPR036691">
    <property type="entry name" value="Endo/exonu/phosph_ase_sf"/>
</dbReference>
<protein>
    <submittedName>
        <fullName evidence="2">Uncharacterized protein</fullName>
    </submittedName>
</protein>
<dbReference type="SUPFAM" id="SSF56219">
    <property type="entry name" value="DNase I-like"/>
    <property type="match status" value="1"/>
</dbReference>
<dbReference type="STRING" id="39946.B8BKN0"/>
<keyword evidence="3" id="KW-1185">Reference proteome</keyword>
<keyword evidence="1" id="KW-0472">Membrane</keyword>
<feature type="transmembrane region" description="Helical" evidence="1">
    <location>
        <begin position="374"/>
        <end position="394"/>
    </location>
</feature>
<dbReference type="EMBL" id="CM000136">
    <property type="protein sequence ID" value="EEC68216.1"/>
    <property type="molecule type" value="Genomic_DNA"/>
</dbReference>
<dbReference type="Gene3D" id="3.60.10.10">
    <property type="entry name" value="Endonuclease/exonuclease/phosphatase"/>
    <property type="match status" value="1"/>
</dbReference>
<feature type="transmembrane region" description="Helical" evidence="1">
    <location>
        <begin position="135"/>
        <end position="154"/>
    </location>
</feature>
<dbReference type="InterPro" id="IPR052343">
    <property type="entry name" value="Retrotransposon-Effector_Assoc"/>
</dbReference>
<name>B8BKN0_ORYSI</name>
<dbReference type="Gramene" id="BGIOSGA033947-TA">
    <property type="protein sequence ID" value="BGIOSGA033947-PA"/>
    <property type="gene ID" value="BGIOSGA033947"/>
</dbReference>
<feature type="transmembrane region" description="Helical" evidence="1">
    <location>
        <begin position="305"/>
        <end position="322"/>
    </location>
</feature>
<evidence type="ECO:0000313" key="3">
    <source>
        <dbReference type="Proteomes" id="UP000007015"/>
    </source>
</evidence>
<gene>
    <name evidence="2" type="ORF">OsI_36205</name>
</gene>
<dbReference type="PANTHER" id="PTHR46890">
    <property type="entry name" value="NON-LTR RETROLELEMENT REVERSE TRANSCRIPTASE-LIKE PROTEIN-RELATED"/>
    <property type="match status" value="1"/>
</dbReference>
<sequence>MASVFSALNRMFSRMLSSPTELPLYNNRPVEGVTRAGHVKEVAERLKAFFQKATVGRNAVMLPSLLGKIFISRSNHAGLRAWGTTTVWLHAVPLLMNVLCAGIVADLPAAGTATSDDDDDHPRDIYVNVERMCTAAYVSTALMTLAASASLLLLDASLYYVLVVVTLLLLVLGFLAFLFWQQMNLDGNGSAAAGGERRRSHGCGHIKAAMYFSRHNATLTRLSAMSSDVASFVFAGLSGAIVGYVKASASTWPPAGAGHRMPEELMLYSGALGLATALITAVPPWVVEPRGRGLRDRFVNVHARVLAYAALLFLALACVLAAQEILHGWAVLIAFANLAFAAVCFRVDFLAAAVLQDDDDANGAGVDQEGGGGVTNFFVALYHPSALGMLMAAYSTYAGGKEAAHLSWLFKCFVWLLVGSIVTYLCRMVIKVEMRGASTLIELSDNRLNNIKDIMLGFCFWRRLGDRAAAAVISVVRWNWMGFIYGPFLWSAGVSPARVLLESNGDYIAWFRCDYESARVVFNTGLTEQGLKESYSWRNFYDPFGKIKESVKIFFDVSIYSCRRLGYTHQNGAQENPDQIQSRWTSAVKYHNSVRLSYKVPQGSGQKDHNLADQEVISTISNLGFHCQVLVHQSMAVVDDGGEQGIIGEIITRPKLSNDVLADRQLVLAMEPTLTEAIHQDGMQEHTARVQVGGTSNQGPAGLTEGEIVEEEEDAVEVVIEEEEVKKAGQWTILARFYSLKFPNVVALFEDMRRAWRIRAEMTLGLRGFEGVSSEGLPHTYDNRREGCNNVKVRLDRAIADDRWRDIVTNAQVVHLVSPCSDHCPILLNFHVKDDSRTRKKCLHYEIIWEREAEFTEVVGDAWASAGDKGDLGEVNLTLTKVNIYAADPSLVPECVTRLIQKKVTAAMNDKLCEDIKEEEIALAIFQIGPLKSLGPNGFPARIYQRNRGIVKQDIVNPVTKIFQTGLMPMGVNDTAIVLILKSDQPVDLKDFRPISLCNVVYKVVFKCLVNRLRTVLDDLVSKSKVPLCQVE</sequence>
<feature type="transmembrane region" description="Helical" evidence="1">
    <location>
        <begin position="159"/>
        <end position="180"/>
    </location>
</feature>
<feature type="transmembrane region" description="Helical" evidence="1">
    <location>
        <begin position="229"/>
        <end position="245"/>
    </location>
</feature>
<accession>B8BKN0</accession>
<feature type="transmembrane region" description="Helical" evidence="1">
    <location>
        <begin position="329"/>
        <end position="354"/>
    </location>
</feature>
<keyword evidence="1" id="KW-0812">Transmembrane</keyword>
<dbReference type="Proteomes" id="UP000007015">
    <property type="component" value="Chromosome 11"/>
</dbReference>
<reference evidence="2 3" key="1">
    <citation type="journal article" date="2005" name="PLoS Biol.">
        <title>The genomes of Oryza sativa: a history of duplications.</title>
        <authorList>
            <person name="Yu J."/>
            <person name="Wang J."/>
            <person name="Lin W."/>
            <person name="Li S."/>
            <person name="Li H."/>
            <person name="Zhou J."/>
            <person name="Ni P."/>
            <person name="Dong W."/>
            <person name="Hu S."/>
            <person name="Zeng C."/>
            <person name="Zhang J."/>
            <person name="Zhang Y."/>
            <person name="Li R."/>
            <person name="Xu Z."/>
            <person name="Li S."/>
            <person name="Li X."/>
            <person name="Zheng H."/>
            <person name="Cong L."/>
            <person name="Lin L."/>
            <person name="Yin J."/>
            <person name="Geng J."/>
            <person name="Li G."/>
            <person name="Shi J."/>
            <person name="Liu J."/>
            <person name="Lv H."/>
            <person name="Li J."/>
            <person name="Wang J."/>
            <person name="Deng Y."/>
            <person name="Ran L."/>
            <person name="Shi X."/>
            <person name="Wang X."/>
            <person name="Wu Q."/>
            <person name="Li C."/>
            <person name="Ren X."/>
            <person name="Wang J."/>
            <person name="Wang X."/>
            <person name="Li D."/>
            <person name="Liu D."/>
            <person name="Zhang X."/>
            <person name="Ji Z."/>
            <person name="Zhao W."/>
            <person name="Sun Y."/>
            <person name="Zhang Z."/>
            <person name="Bao J."/>
            <person name="Han Y."/>
            <person name="Dong L."/>
            <person name="Ji J."/>
            <person name="Chen P."/>
            <person name="Wu S."/>
            <person name="Liu J."/>
            <person name="Xiao Y."/>
            <person name="Bu D."/>
            <person name="Tan J."/>
            <person name="Yang L."/>
            <person name="Ye C."/>
            <person name="Zhang J."/>
            <person name="Xu J."/>
            <person name="Zhou Y."/>
            <person name="Yu Y."/>
            <person name="Zhang B."/>
            <person name="Zhuang S."/>
            <person name="Wei H."/>
            <person name="Liu B."/>
            <person name="Lei M."/>
            <person name="Yu H."/>
            <person name="Li Y."/>
            <person name="Xu H."/>
            <person name="Wei S."/>
            <person name="He X."/>
            <person name="Fang L."/>
            <person name="Zhang Z."/>
            <person name="Zhang Y."/>
            <person name="Huang X."/>
            <person name="Su Z."/>
            <person name="Tong W."/>
            <person name="Li J."/>
            <person name="Tong Z."/>
            <person name="Li S."/>
            <person name="Ye J."/>
            <person name="Wang L."/>
            <person name="Fang L."/>
            <person name="Lei T."/>
            <person name="Chen C."/>
            <person name="Chen H."/>
            <person name="Xu Z."/>
            <person name="Li H."/>
            <person name="Huang H."/>
            <person name="Zhang F."/>
            <person name="Xu H."/>
            <person name="Li N."/>
            <person name="Zhao C."/>
            <person name="Li S."/>
            <person name="Dong L."/>
            <person name="Huang Y."/>
            <person name="Li L."/>
            <person name="Xi Y."/>
            <person name="Qi Q."/>
            <person name="Li W."/>
            <person name="Zhang B."/>
            <person name="Hu W."/>
            <person name="Zhang Y."/>
            <person name="Tian X."/>
            <person name="Jiao Y."/>
            <person name="Liang X."/>
            <person name="Jin J."/>
            <person name="Gao L."/>
            <person name="Zheng W."/>
            <person name="Hao B."/>
            <person name="Liu S."/>
            <person name="Wang W."/>
            <person name="Yuan L."/>
            <person name="Cao M."/>
            <person name="McDermott J."/>
            <person name="Samudrala R."/>
            <person name="Wang J."/>
            <person name="Wong G.K."/>
            <person name="Yang H."/>
        </authorList>
    </citation>
    <scope>NUCLEOTIDE SEQUENCE [LARGE SCALE GENOMIC DNA]</scope>
    <source>
        <strain evidence="3">cv. 93-11</strain>
    </source>
</reference>
<feature type="transmembrane region" description="Helical" evidence="1">
    <location>
        <begin position="265"/>
        <end position="285"/>
    </location>
</feature>
<dbReference type="HOGENOM" id="CLU_294125_0_0_1"/>
<evidence type="ECO:0000313" key="2">
    <source>
        <dbReference type="EMBL" id="EEC68216.1"/>
    </source>
</evidence>
<keyword evidence="1" id="KW-1133">Transmembrane helix</keyword>
<dbReference type="AlphaFoldDB" id="B8BKN0"/>
<organism evidence="2 3">
    <name type="scientific">Oryza sativa subsp. indica</name>
    <name type="common">Rice</name>
    <dbReference type="NCBI Taxonomy" id="39946"/>
    <lineage>
        <taxon>Eukaryota</taxon>
        <taxon>Viridiplantae</taxon>
        <taxon>Streptophyta</taxon>
        <taxon>Embryophyta</taxon>
        <taxon>Tracheophyta</taxon>
        <taxon>Spermatophyta</taxon>
        <taxon>Magnoliopsida</taxon>
        <taxon>Liliopsida</taxon>
        <taxon>Poales</taxon>
        <taxon>Poaceae</taxon>
        <taxon>BOP clade</taxon>
        <taxon>Oryzoideae</taxon>
        <taxon>Oryzeae</taxon>
        <taxon>Oryzinae</taxon>
        <taxon>Oryza</taxon>
        <taxon>Oryza sativa</taxon>
    </lineage>
</organism>
<evidence type="ECO:0000256" key="1">
    <source>
        <dbReference type="SAM" id="Phobius"/>
    </source>
</evidence>
<dbReference type="PANTHER" id="PTHR46890:SF48">
    <property type="entry name" value="RNA-DIRECTED DNA POLYMERASE"/>
    <property type="match status" value="1"/>
</dbReference>
<proteinExistence type="predicted"/>
<feature type="transmembrane region" description="Helical" evidence="1">
    <location>
        <begin position="406"/>
        <end position="425"/>
    </location>
</feature>